<keyword evidence="1" id="KW-0325">Glycoprotein</keyword>
<keyword evidence="2" id="KW-0732">Signal</keyword>
<comment type="caution">
    <text evidence="4">The sequence shown here is derived from an EMBL/GenBank/DDBJ whole genome shotgun (WGS) entry which is preliminary data.</text>
</comment>
<organism evidence="4 5">
    <name type="scientific">Paramecium primaurelia</name>
    <dbReference type="NCBI Taxonomy" id="5886"/>
    <lineage>
        <taxon>Eukaryota</taxon>
        <taxon>Sar</taxon>
        <taxon>Alveolata</taxon>
        <taxon>Ciliophora</taxon>
        <taxon>Intramacronucleata</taxon>
        <taxon>Oligohymenophorea</taxon>
        <taxon>Peniculida</taxon>
        <taxon>Parameciidae</taxon>
        <taxon>Paramecium</taxon>
    </lineage>
</organism>
<evidence type="ECO:0000313" key="5">
    <source>
        <dbReference type="Proteomes" id="UP000688137"/>
    </source>
</evidence>
<dbReference type="EMBL" id="CAJJDM010000148">
    <property type="protein sequence ID" value="CAD8110357.1"/>
    <property type="molecule type" value="Genomic_DNA"/>
</dbReference>
<feature type="chain" id="PRO_5035769597" description="PSI domain-containing protein" evidence="2">
    <location>
        <begin position="19"/>
        <end position="2094"/>
    </location>
</feature>
<dbReference type="InterPro" id="IPR002895">
    <property type="entry name" value="Paramecium_SA"/>
</dbReference>
<feature type="domain" description="PSI" evidence="3">
    <location>
        <begin position="124"/>
        <end position="172"/>
    </location>
</feature>
<feature type="domain" description="PSI" evidence="3">
    <location>
        <begin position="320"/>
        <end position="365"/>
    </location>
</feature>
<dbReference type="Pfam" id="PF01508">
    <property type="entry name" value="Paramecium_SA"/>
    <property type="match status" value="20"/>
</dbReference>
<dbReference type="SMART" id="SM00639">
    <property type="entry name" value="PSA"/>
    <property type="match status" value="25"/>
</dbReference>
<reference evidence="4" key="1">
    <citation type="submission" date="2021-01" db="EMBL/GenBank/DDBJ databases">
        <authorList>
            <consortium name="Genoscope - CEA"/>
            <person name="William W."/>
        </authorList>
    </citation>
    <scope>NUCLEOTIDE SEQUENCE</scope>
</reference>
<protein>
    <recommendedName>
        <fullName evidence="3">PSI domain-containing protein</fullName>
    </recommendedName>
</protein>
<evidence type="ECO:0000259" key="3">
    <source>
        <dbReference type="SMART" id="SM00423"/>
    </source>
</evidence>
<feature type="signal peptide" evidence="2">
    <location>
        <begin position="1"/>
        <end position="18"/>
    </location>
</feature>
<evidence type="ECO:0000256" key="2">
    <source>
        <dbReference type="SAM" id="SignalP"/>
    </source>
</evidence>
<keyword evidence="5" id="KW-1185">Reference proteome</keyword>
<dbReference type="InterPro" id="IPR016201">
    <property type="entry name" value="PSI"/>
</dbReference>
<feature type="domain" description="PSI" evidence="3">
    <location>
        <begin position="1212"/>
        <end position="1261"/>
    </location>
</feature>
<gene>
    <name evidence="4" type="ORF">PPRIM_AZ9-3.1.T1440008</name>
</gene>
<feature type="domain" description="PSI" evidence="3">
    <location>
        <begin position="65"/>
        <end position="106"/>
    </location>
</feature>
<feature type="domain" description="PSI" evidence="3">
    <location>
        <begin position="760"/>
        <end position="804"/>
    </location>
</feature>
<name>A0A8S1Q550_PARPR</name>
<evidence type="ECO:0000313" key="4">
    <source>
        <dbReference type="EMBL" id="CAD8110357.1"/>
    </source>
</evidence>
<accession>A0A8S1Q550</accession>
<dbReference type="OMA" id="ASGNICG"/>
<sequence length="2094" mass="238523">MNKLFIFVSLLLFINCETIRKSEPCTCTQMLTQVDCSKKKDCIWDKSKYQCIDYKIEMNIQHAAYCNQYLNKENCSSVFQCSWDEDRCTHFTGCTAFVYDTHQKCQAISHRCISDGLHCVEIGDCQSYLSPISCINNSVGQYCYWNASQAICQDADECSKLPQILDSDSQCRAQISKCTAQIGGGCVEEGNNCYDQDDQINCVYNKKNNQICFWLDGKCLDKICKNAPQTFTTDKECQDFHPSCTTKQEGGCIDRLLCSTYQIKEACKKDAIGNDCYWTGKQCVDKICENALNTYKTNEICQEYLDTCITNGKGCVLNSNCGAAIIKEACNKTMYGALCHWNGNACVPKTCKNAGPSYIGHDQCTQYMDTCTESTDEITGCTERTCDNAPSSFNTYTQCMNYIQNGNCIPQFGGGCRINTKCEDNMLKESCVRDVNNQECFWWNGKCELKICENAPLEFNTHELCNEFMNTCTIGSDQRCVSLTCENIQEKSNCKFDLNNKTCIFNEGCFKKYCALAPKYLQKFNDCQTYLSSCTVDNSGYGCMELPIICEAITRSEGCYLTAGRKECGWYKGLCIEKSCQTAPQTLYSTFECSHYMVGCVVNNDLAGCMKPPNQCDQRQHQQNCLYEQFEGLQPRCFWSQPSYFYGVCSDITCENAHLYFELQVTQYDCWDFYGLKCVLDKTRNSCLARPKYCYGLGVEACTWDRVLENDQNCYWNAELNLCRDYSCSSITLQLYSHESCQQAMQQCTVNYNGCTDLLNCSQYVSEYQCVLSKDYNKCIWFNQQCIDIPCNQDIESEDFNQCQSISKNCVPTTLKCTLKKSKCEDFKSKKFCEQSTIDWKMMCRWNGWNCERVYNNSTSDFDCYSVKADGLTYGYCQFINYNCSVNIQGNSCIKADYCIQYKEDQCLWGIDGECIWNKNYCQQRTSDCEYAKPPYTADTCRTHNYICTVKIDGTGCVQIVDTCQITPLENCIRSWNAYCYKKQFEDICVSAWEYPLSNSDCSQVKGKGLTYDYCYAISYGQCSVNASGTSCVTMKHQCSEYTREECQTIYYVNCIFIESQQQCVEFYIWNNSCTDIKLYQLESYSDQLCKEFDLSCNAYEDGSGCYSNQMPRVDCEKAIQPYTYYNCFIYSSLCSVNAAKTKCILAKNTCAEYQLDDCNHAIEEGECMIFQQSCIQKGCNFDYDNIKTQEDCLKISTNCSYRDDGCYNKRKCNQYKEKKSCIINTQGEDCLWNPSTGKCLDKTCQNAEASDYFDSHEECINIGKCTVKASVNYTLGQGCRPLGPCKSYVIIEQCVKNSENQECIWNTNVSPAQCNDKSCETAELFRVDHEACQTYLNVCTVRVIEIEGMFISQGCIQLKISCDQYIHQNQCNIDASGNICGWNGDSCEKQSCNTAPEYINLPQLCQQYQDGCTIHPSNCGCTRIPDSCEEMTQNQCYNGSINSKQQECYWDQNQIKCILKICELIPISYSEYECSNFLDYCTMSSQRCRNTICEDYSLTTDHQCRNIMSMCTTNGVYCVKRGSCLQAQSEAGCVTDSNGRQCTWIHRLNKQSYCIIKSCETAPLYLNTEQQCQEYFQPTIGSCTTTKFGGCVLKGTCFDANVLNACTTSNIGEICLWDENLNMCRIKQCQDYFGTTHQECQSKRQECTVGFNSKCVNITSCQETKFKAACIEGTDGPCLWISKYKNQDNSLGACFRYDSCKSLKWNSHAQCQEISTKCTTDGNQCVSITSCEQTNLNGGCVIGIDNKGIQKCIIVSESQKNVCRTFNKCTDIHYLTHEECQQASSLCTSDYQNGCIQLQPCFKYKQEQCHINHMGIIKDVKGEISSTGICIWDLKTSQCRDEECSDIISTTHLECQSRLSYCTTNGYKCILKESCSSYFSQEICENAEGIEDKSFELCRKMTCQDIPNGHIYSSCRQIENCISNGIQCINKAKCSDYNINQTCYYEGLDGICVWIENESQNNKLKQCKLMESCESAKNDINACKLVKDKCYWNSDKFLCQTHTCQTYSTQVGSCKNFNTWDNKQIHLCHYHEQQCVTININTLKQVDCYIKTAKLHRWDPNKSSCASCEKSVRLITEFSDILGILIILLFLSY</sequence>
<evidence type="ECO:0000256" key="1">
    <source>
        <dbReference type="ARBA" id="ARBA00023180"/>
    </source>
</evidence>
<dbReference type="Proteomes" id="UP000688137">
    <property type="component" value="Unassembled WGS sequence"/>
</dbReference>
<proteinExistence type="predicted"/>
<dbReference type="SMART" id="SM00423">
    <property type="entry name" value="PSI"/>
    <property type="match status" value="5"/>
</dbReference>